<sequence>MSASDEKFMGEYDKYNIEQDKYENHAHSGKGRTKKEAEQHHHEDPSGHTRKNVQKLVNNSHKQAEKASGKEAK</sequence>
<proteinExistence type="predicted"/>
<organism evidence="2">
    <name type="scientific">Arion vulgaris</name>
    <dbReference type="NCBI Taxonomy" id="1028688"/>
    <lineage>
        <taxon>Eukaryota</taxon>
        <taxon>Metazoa</taxon>
        <taxon>Spiralia</taxon>
        <taxon>Lophotrochozoa</taxon>
        <taxon>Mollusca</taxon>
        <taxon>Gastropoda</taxon>
        <taxon>Heterobranchia</taxon>
        <taxon>Euthyneura</taxon>
        <taxon>Panpulmonata</taxon>
        <taxon>Eupulmonata</taxon>
        <taxon>Stylommatophora</taxon>
        <taxon>Helicina</taxon>
        <taxon>Arionoidea</taxon>
        <taxon>Arionidae</taxon>
        <taxon>Arion</taxon>
    </lineage>
</organism>
<name>A0A0B7BT76_9EUPU</name>
<dbReference type="InterPro" id="IPR018792">
    <property type="entry name" value="NUPR1-like"/>
</dbReference>
<dbReference type="GO" id="GO:0045786">
    <property type="term" value="P:negative regulation of cell cycle"/>
    <property type="evidence" value="ECO:0007669"/>
    <property type="project" value="TreeGrafter"/>
</dbReference>
<reference evidence="2" key="1">
    <citation type="submission" date="2014-12" db="EMBL/GenBank/DDBJ databases">
        <title>Insight into the proteome of Arion vulgaris.</title>
        <authorList>
            <person name="Aradska J."/>
            <person name="Bulat T."/>
            <person name="Smidak R."/>
            <person name="Sarate P."/>
            <person name="Gangsoo J."/>
            <person name="Sialana F."/>
            <person name="Bilban M."/>
            <person name="Lubec G."/>
        </authorList>
    </citation>
    <scope>NUCLEOTIDE SEQUENCE</scope>
    <source>
        <tissue evidence="2">Skin</tissue>
    </source>
</reference>
<feature type="region of interest" description="Disordered" evidence="1">
    <location>
        <begin position="16"/>
        <end position="73"/>
    </location>
</feature>
<feature type="compositionally biased region" description="Basic and acidic residues" evidence="1">
    <location>
        <begin position="16"/>
        <end position="26"/>
    </location>
</feature>
<gene>
    <name evidence="2" type="primary">ORF211958</name>
</gene>
<dbReference type="EMBL" id="HACG01049544">
    <property type="protein sequence ID" value="CEK96409.1"/>
    <property type="molecule type" value="Transcribed_RNA"/>
</dbReference>
<dbReference type="AlphaFoldDB" id="A0A0B7BT76"/>
<accession>A0A0B7BT76</accession>
<evidence type="ECO:0008006" key="3">
    <source>
        <dbReference type="Google" id="ProtNLM"/>
    </source>
</evidence>
<feature type="compositionally biased region" description="Basic and acidic residues" evidence="1">
    <location>
        <begin position="62"/>
        <end position="73"/>
    </location>
</feature>
<feature type="compositionally biased region" description="Basic and acidic residues" evidence="1">
    <location>
        <begin position="34"/>
        <end position="47"/>
    </location>
</feature>
<dbReference type="GO" id="GO:0006357">
    <property type="term" value="P:regulation of transcription by RNA polymerase II"/>
    <property type="evidence" value="ECO:0007669"/>
    <property type="project" value="TreeGrafter"/>
</dbReference>
<evidence type="ECO:0000256" key="1">
    <source>
        <dbReference type="SAM" id="MobiDB-lite"/>
    </source>
</evidence>
<dbReference type="Pfam" id="PF10195">
    <property type="entry name" value="Phospho_p8"/>
    <property type="match status" value="1"/>
</dbReference>
<evidence type="ECO:0000313" key="2">
    <source>
        <dbReference type="EMBL" id="CEK96409.1"/>
    </source>
</evidence>
<dbReference type="GO" id="GO:0005634">
    <property type="term" value="C:nucleus"/>
    <property type="evidence" value="ECO:0007669"/>
    <property type="project" value="TreeGrafter"/>
</dbReference>
<dbReference type="PANTHER" id="PTHR17149:SF4">
    <property type="entry name" value="RH17958P"/>
    <property type="match status" value="1"/>
</dbReference>
<dbReference type="PANTHER" id="PTHR17149">
    <property type="entry name" value="NUCLEAR PROTEIN 1 AND 2"/>
    <property type="match status" value="1"/>
</dbReference>
<protein>
    <recommendedName>
        <fullName evidence="3">Nuclear protein 1</fullName>
    </recommendedName>
</protein>
<dbReference type="GO" id="GO:0008285">
    <property type="term" value="P:negative regulation of cell population proliferation"/>
    <property type="evidence" value="ECO:0007669"/>
    <property type="project" value="TreeGrafter"/>
</dbReference>